<dbReference type="Pfam" id="PF09996">
    <property type="entry name" value="DUF2237"/>
    <property type="match status" value="1"/>
</dbReference>
<feature type="non-terminal residue" evidence="1">
    <location>
        <position position="1"/>
    </location>
</feature>
<dbReference type="PANTHER" id="PTHR37466:SF1">
    <property type="entry name" value="SLR1628 PROTEIN"/>
    <property type="match status" value="1"/>
</dbReference>
<comment type="caution">
    <text evidence="1">The sequence shown here is derived from an EMBL/GenBank/DDBJ whole genome shotgun (WGS) entry which is preliminary data.</text>
</comment>
<evidence type="ECO:0000313" key="2">
    <source>
        <dbReference type="Proteomes" id="UP001492380"/>
    </source>
</evidence>
<name>A0ABR1YG26_9PEZI</name>
<proteinExistence type="predicted"/>
<accession>A0ABR1YG26</accession>
<keyword evidence="2" id="KW-1185">Reference proteome</keyword>
<dbReference type="EMBL" id="JBBWRZ010000009">
    <property type="protein sequence ID" value="KAK8228873.1"/>
    <property type="molecule type" value="Genomic_DNA"/>
</dbReference>
<sequence>VLKQPLALHSLNPRTGFLRDGYCRVPPGDFGHHSVAGVVTDEFLDFTAARGNDLRAIPGMQAGCKWCLCASRWLEAFRERERLGDSVVPRVRLEATSEKALEKVRLEDLSMFAVDAEGRGVGGGT</sequence>
<reference evidence="1 2" key="1">
    <citation type="submission" date="2024-04" db="EMBL/GenBank/DDBJ databases">
        <title>Phyllosticta paracitricarpa is synonymous to the EU quarantine fungus P. citricarpa based on phylogenomic analyses.</title>
        <authorList>
            <consortium name="Lawrence Berkeley National Laboratory"/>
            <person name="Van Ingen-Buijs V.A."/>
            <person name="Van Westerhoven A.C."/>
            <person name="Haridas S."/>
            <person name="Skiadas P."/>
            <person name="Martin F."/>
            <person name="Groenewald J.Z."/>
            <person name="Crous P.W."/>
            <person name="Seidl M.F."/>
        </authorList>
    </citation>
    <scope>NUCLEOTIDE SEQUENCE [LARGE SCALE GENOMIC DNA]</scope>
    <source>
        <strain evidence="1 2">CBS 123374</strain>
    </source>
</reference>
<gene>
    <name evidence="1" type="ORF">HDK90DRAFT_418901</name>
</gene>
<organism evidence="1 2">
    <name type="scientific">Phyllosticta capitalensis</name>
    <dbReference type="NCBI Taxonomy" id="121624"/>
    <lineage>
        <taxon>Eukaryota</taxon>
        <taxon>Fungi</taxon>
        <taxon>Dikarya</taxon>
        <taxon>Ascomycota</taxon>
        <taxon>Pezizomycotina</taxon>
        <taxon>Dothideomycetes</taxon>
        <taxon>Dothideomycetes incertae sedis</taxon>
        <taxon>Botryosphaeriales</taxon>
        <taxon>Phyllostictaceae</taxon>
        <taxon>Phyllosticta</taxon>
    </lineage>
</organism>
<dbReference type="Gene3D" id="3.30.56.110">
    <property type="entry name" value="Protein of unknown function DUF2237"/>
    <property type="match status" value="1"/>
</dbReference>
<dbReference type="PANTHER" id="PTHR37466">
    <property type="entry name" value="SLR1628 PROTEIN"/>
    <property type="match status" value="1"/>
</dbReference>
<dbReference type="Proteomes" id="UP001492380">
    <property type="component" value="Unassembled WGS sequence"/>
</dbReference>
<evidence type="ECO:0000313" key="1">
    <source>
        <dbReference type="EMBL" id="KAK8228873.1"/>
    </source>
</evidence>
<protein>
    <submittedName>
        <fullName evidence="1">Uncharacterized protein</fullName>
    </submittedName>
</protein>
<dbReference type="InterPro" id="IPR018714">
    <property type="entry name" value="DUF2237"/>
</dbReference>